<reference evidence="2 3" key="1">
    <citation type="submission" date="2014-09" db="EMBL/GenBank/DDBJ databases">
        <authorList>
            <person name="Ellenberger Sabrina"/>
        </authorList>
    </citation>
    <scope>NUCLEOTIDE SEQUENCE [LARGE SCALE GENOMIC DNA]</scope>
    <source>
        <strain evidence="2 3">CBS 412.66</strain>
    </source>
</reference>
<protein>
    <submittedName>
        <fullName evidence="2">Uncharacterized protein</fullName>
    </submittedName>
</protein>
<dbReference type="OrthoDB" id="2289084at2759"/>
<feature type="compositionally biased region" description="Polar residues" evidence="1">
    <location>
        <begin position="60"/>
        <end position="76"/>
    </location>
</feature>
<proteinExistence type="predicted"/>
<accession>A0A0B7NT69</accession>
<evidence type="ECO:0000313" key="2">
    <source>
        <dbReference type="EMBL" id="CEP18189.1"/>
    </source>
</evidence>
<dbReference type="Proteomes" id="UP000054107">
    <property type="component" value="Unassembled WGS sequence"/>
</dbReference>
<evidence type="ECO:0000256" key="1">
    <source>
        <dbReference type="SAM" id="MobiDB-lite"/>
    </source>
</evidence>
<evidence type="ECO:0000313" key="3">
    <source>
        <dbReference type="Proteomes" id="UP000054107"/>
    </source>
</evidence>
<gene>
    <name evidence="2" type="primary">PARPA_12491.1 scaffold 45109</name>
</gene>
<dbReference type="EMBL" id="LN733769">
    <property type="protein sequence ID" value="CEP18189.1"/>
    <property type="molecule type" value="Genomic_DNA"/>
</dbReference>
<keyword evidence="3" id="KW-1185">Reference proteome</keyword>
<dbReference type="AlphaFoldDB" id="A0A0B7NT69"/>
<name>A0A0B7NT69_9FUNG</name>
<feature type="compositionally biased region" description="Basic residues" evidence="1">
    <location>
        <begin position="37"/>
        <end position="58"/>
    </location>
</feature>
<sequence length="101" mass="11444">MTKNNEITATTTPSLKIRLKLNTIHAGHVDKVQKPKSSIKLKDKKRKRKSKSKSHKNQKTGMNEKSITASPSSTSPNRLVYWTSERIESTKLILRTVIMAN</sequence>
<feature type="region of interest" description="Disordered" evidence="1">
    <location>
        <begin position="27"/>
        <end position="76"/>
    </location>
</feature>
<organism evidence="2 3">
    <name type="scientific">Parasitella parasitica</name>
    <dbReference type="NCBI Taxonomy" id="35722"/>
    <lineage>
        <taxon>Eukaryota</taxon>
        <taxon>Fungi</taxon>
        <taxon>Fungi incertae sedis</taxon>
        <taxon>Mucoromycota</taxon>
        <taxon>Mucoromycotina</taxon>
        <taxon>Mucoromycetes</taxon>
        <taxon>Mucorales</taxon>
        <taxon>Mucorineae</taxon>
        <taxon>Mucoraceae</taxon>
        <taxon>Parasitella</taxon>
    </lineage>
</organism>